<dbReference type="EMBL" id="JRRC01033952">
    <property type="protein sequence ID" value="KHF98254.1"/>
    <property type="molecule type" value="Genomic_DNA"/>
</dbReference>
<organism evidence="1 2">
    <name type="scientific">Gossypium arboreum</name>
    <name type="common">Tree cotton</name>
    <name type="synonym">Gossypium nanking</name>
    <dbReference type="NCBI Taxonomy" id="29729"/>
    <lineage>
        <taxon>Eukaryota</taxon>
        <taxon>Viridiplantae</taxon>
        <taxon>Streptophyta</taxon>
        <taxon>Embryophyta</taxon>
        <taxon>Tracheophyta</taxon>
        <taxon>Spermatophyta</taxon>
        <taxon>Magnoliopsida</taxon>
        <taxon>eudicotyledons</taxon>
        <taxon>Gunneridae</taxon>
        <taxon>Pentapetalae</taxon>
        <taxon>rosids</taxon>
        <taxon>malvids</taxon>
        <taxon>Malvales</taxon>
        <taxon>Malvaceae</taxon>
        <taxon>Malvoideae</taxon>
        <taxon>Gossypium</taxon>
    </lineage>
</organism>
<comment type="caution">
    <text evidence="1">The sequence shown here is derived from an EMBL/GenBank/DDBJ whole genome shotgun (WGS) entry which is preliminary data.</text>
</comment>
<keyword evidence="2" id="KW-1185">Reference proteome</keyword>
<accession>A0A0B0MBX2</accession>
<protein>
    <submittedName>
        <fullName evidence="1">Uncharacterized protein</fullName>
    </submittedName>
</protein>
<gene>
    <name evidence="1" type="ORF">F383_37556</name>
</gene>
<dbReference type="AlphaFoldDB" id="A0A0B0MBX2"/>
<reference evidence="2" key="1">
    <citation type="submission" date="2014-09" db="EMBL/GenBank/DDBJ databases">
        <authorList>
            <person name="Mudge J."/>
            <person name="Ramaraj T."/>
            <person name="Lindquist I.E."/>
            <person name="Bharti A.K."/>
            <person name="Sundararajan A."/>
            <person name="Cameron C.T."/>
            <person name="Woodward J.E."/>
            <person name="May G.D."/>
            <person name="Brubaker C."/>
            <person name="Broadhvest J."/>
            <person name="Wilkins T.A."/>
        </authorList>
    </citation>
    <scope>NUCLEOTIDE SEQUENCE</scope>
    <source>
        <strain evidence="2">cv. AKA8401</strain>
    </source>
</reference>
<proteinExistence type="predicted"/>
<sequence>MCSTKCRPLCVPVNFDHVCSIKYRLLRVSDG</sequence>
<dbReference type="Proteomes" id="UP000032142">
    <property type="component" value="Unassembled WGS sequence"/>
</dbReference>
<name>A0A0B0MBX2_GOSAR</name>
<evidence type="ECO:0000313" key="1">
    <source>
        <dbReference type="EMBL" id="KHF98254.1"/>
    </source>
</evidence>
<evidence type="ECO:0000313" key="2">
    <source>
        <dbReference type="Proteomes" id="UP000032142"/>
    </source>
</evidence>